<keyword evidence="3" id="KW-1185">Reference proteome</keyword>
<evidence type="ECO:0000256" key="1">
    <source>
        <dbReference type="ARBA" id="ARBA00023604"/>
    </source>
</evidence>
<dbReference type="EMBL" id="EQ962660">
    <property type="protein sequence ID" value="EED12080.1"/>
    <property type="molecule type" value="Genomic_DNA"/>
</dbReference>
<dbReference type="InParanoid" id="B8MSK0"/>
<organism evidence="2 3">
    <name type="scientific">Talaromyces stipitatus (strain ATCC 10500 / CBS 375.48 / QM 6759 / NRRL 1006)</name>
    <name type="common">Penicillium stipitatum</name>
    <dbReference type="NCBI Taxonomy" id="441959"/>
    <lineage>
        <taxon>Eukaryota</taxon>
        <taxon>Fungi</taxon>
        <taxon>Dikarya</taxon>
        <taxon>Ascomycota</taxon>
        <taxon>Pezizomycotina</taxon>
        <taxon>Eurotiomycetes</taxon>
        <taxon>Eurotiomycetidae</taxon>
        <taxon>Eurotiales</taxon>
        <taxon>Trichocomaceae</taxon>
        <taxon>Talaromyces</taxon>
        <taxon>Talaromyces sect. Talaromyces</taxon>
    </lineage>
</organism>
<dbReference type="GeneID" id="8098645"/>
<dbReference type="VEuPathDB" id="FungiDB:TSTA_001510"/>
<evidence type="ECO:0000313" key="3">
    <source>
        <dbReference type="Proteomes" id="UP000001745"/>
    </source>
</evidence>
<dbReference type="OrthoDB" id="412788at2759"/>
<dbReference type="PANTHER" id="PTHR34598:SF3">
    <property type="entry name" value="OXIDOREDUCTASE AN1597"/>
    <property type="match status" value="1"/>
</dbReference>
<gene>
    <name evidence="2" type="ORF">TSTA_001510</name>
</gene>
<sequence length="292" mass="33909">MQEKPESKSQLASFQYLVEQPSYAHEWPYWIFDDVPKGTKRGNLVIKNGPEQFVEDVRNSEEEFHLDVQGFTFKENSFSEPIEWNRREDIEQKYIPSVKALLKDVLGEDIVYCESICYRLRDGASGQVLREDEQYQPTMTYISPAFQLHVDYSALEAFKRMQNVFGEQADELVAKHRLRLINVWRPLVDVVEDLPLAICDARHANPEDLIEVAFIDGGIARYNYMGRYSDNYRFCYLSNMHRDEVCILKNFDSRDGVAKRAPHCSFKSKFASPKSSTRQSVEVRLLVLSNPA</sequence>
<accession>B8MSK0</accession>
<dbReference type="AlphaFoldDB" id="B8MSK0"/>
<evidence type="ECO:0008006" key="4">
    <source>
        <dbReference type="Google" id="ProtNLM"/>
    </source>
</evidence>
<dbReference type="InterPro" id="IPR044053">
    <property type="entry name" value="AsaB-like"/>
</dbReference>
<dbReference type="eggNOG" id="ENOG502SQC7">
    <property type="taxonomic scope" value="Eukaryota"/>
</dbReference>
<dbReference type="PhylomeDB" id="B8MSK0"/>
<dbReference type="OMA" id="CESICYR"/>
<evidence type="ECO:0000313" key="2">
    <source>
        <dbReference type="EMBL" id="EED12080.1"/>
    </source>
</evidence>
<name>B8MSK0_TALSN</name>
<dbReference type="STRING" id="441959.B8MSK0"/>
<comment type="similarity">
    <text evidence="1">Belongs to the asaB hydroxylase/desaturase family.</text>
</comment>
<reference evidence="3" key="1">
    <citation type="journal article" date="2015" name="Genome Announc.">
        <title>Genome sequence of the AIDS-associated pathogen Penicillium marneffei (ATCC18224) and its near taxonomic relative Talaromyces stipitatus (ATCC10500).</title>
        <authorList>
            <person name="Nierman W.C."/>
            <person name="Fedorova-Abrams N.D."/>
            <person name="Andrianopoulos A."/>
        </authorList>
    </citation>
    <scope>NUCLEOTIDE SEQUENCE [LARGE SCALE GENOMIC DNA]</scope>
    <source>
        <strain evidence="3">ATCC 10500 / CBS 375.48 / QM 6759 / NRRL 1006</strain>
    </source>
</reference>
<dbReference type="NCBIfam" id="NF041278">
    <property type="entry name" value="CmcJ_NvfI_EfuI"/>
    <property type="match status" value="1"/>
</dbReference>
<dbReference type="GO" id="GO:0016491">
    <property type="term" value="F:oxidoreductase activity"/>
    <property type="evidence" value="ECO:0007669"/>
    <property type="project" value="InterPro"/>
</dbReference>
<dbReference type="HOGENOM" id="CLU_042688_2_0_1"/>
<protein>
    <recommendedName>
        <fullName evidence="4">Methyltransferase</fullName>
    </recommendedName>
</protein>
<dbReference type="RefSeq" id="XP_002487734.1">
    <property type="nucleotide sequence ID" value="XM_002487689.1"/>
</dbReference>
<proteinExistence type="inferred from homology"/>
<dbReference type="PANTHER" id="PTHR34598">
    <property type="entry name" value="BLL6449 PROTEIN"/>
    <property type="match status" value="1"/>
</dbReference>
<dbReference type="Proteomes" id="UP000001745">
    <property type="component" value="Unassembled WGS sequence"/>
</dbReference>